<protein>
    <submittedName>
        <fullName evidence="1">Uncharacterized protein</fullName>
    </submittedName>
</protein>
<dbReference type="Gene3D" id="3.40.50.2000">
    <property type="entry name" value="Glycogen Phosphorylase B"/>
    <property type="match status" value="1"/>
</dbReference>
<evidence type="ECO:0000313" key="1">
    <source>
        <dbReference type="EMBL" id="GID76044.1"/>
    </source>
</evidence>
<reference evidence="1 2" key="1">
    <citation type="submission" date="2021-01" db="EMBL/GenBank/DDBJ databases">
        <title>Whole genome shotgun sequence of Actinoplanes deccanensis NBRC 13994.</title>
        <authorList>
            <person name="Komaki H."/>
            <person name="Tamura T."/>
        </authorList>
    </citation>
    <scope>NUCLEOTIDE SEQUENCE [LARGE SCALE GENOMIC DNA]</scope>
    <source>
        <strain evidence="1 2">NBRC 13994</strain>
    </source>
</reference>
<evidence type="ECO:0000313" key="2">
    <source>
        <dbReference type="Proteomes" id="UP000609879"/>
    </source>
</evidence>
<organism evidence="1 2">
    <name type="scientific">Paractinoplanes deccanensis</name>
    <dbReference type="NCBI Taxonomy" id="113561"/>
    <lineage>
        <taxon>Bacteria</taxon>
        <taxon>Bacillati</taxon>
        <taxon>Actinomycetota</taxon>
        <taxon>Actinomycetes</taxon>
        <taxon>Micromonosporales</taxon>
        <taxon>Micromonosporaceae</taxon>
        <taxon>Paractinoplanes</taxon>
    </lineage>
</organism>
<dbReference type="EMBL" id="BOMI01000090">
    <property type="protein sequence ID" value="GID76044.1"/>
    <property type="molecule type" value="Genomic_DNA"/>
</dbReference>
<sequence>MAPRPLPMAELTAGALAAALRACLDEPACRERAAVLAHRLRAEDGPGAVLSLVTRLAGGAGRP</sequence>
<dbReference type="Proteomes" id="UP000609879">
    <property type="component" value="Unassembled WGS sequence"/>
</dbReference>
<keyword evidence="2" id="KW-1185">Reference proteome</keyword>
<dbReference type="SUPFAM" id="SSF53756">
    <property type="entry name" value="UDP-Glycosyltransferase/glycogen phosphorylase"/>
    <property type="match status" value="1"/>
</dbReference>
<gene>
    <name evidence="1" type="ORF">Ade02nite_46850</name>
</gene>
<proteinExistence type="predicted"/>
<accession>A0ABQ3Y7T9</accession>
<comment type="caution">
    <text evidence="1">The sequence shown here is derived from an EMBL/GenBank/DDBJ whole genome shotgun (WGS) entry which is preliminary data.</text>
</comment>
<name>A0ABQ3Y7T9_9ACTN</name>
<dbReference type="RefSeq" id="WP_239168993.1">
    <property type="nucleotide sequence ID" value="NZ_BAAABO010000007.1"/>
</dbReference>